<reference evidence="2 3" key="1">
    <citation type="submission" date="2022-01" db="EMBL/GenBank/DDBJ databases">
        <authorList>
            <person name="Xiong W."/>
            <person name="Schranz E."/>
        </authorList>
    </citation>
    <scope>NUCLEOTIDE SEQUENCE [LARGE SCALE GENOMIC DNA]</scope>
</reference>
<name>A0AAU9NYL3_9ASTR</name>
<accession>A0AAU9NYL3</accession>
<organism evidence="2 3">
    <name type="scientific">Lactuca virosa</name>
    <dbReference type="NCBI Taxonomy" id="75947"/>
    <lineage>
        <taxon>Eukaryota</taxon>
        <taxon>Viridiplantae</taxon>
        <taxon>Streptophyta</taxon>
        <taxon>Embryophyta</taxon>
        <taxon>Tracheophyta</taxon>
        <taxon>Spermatophyta</taxon>
        <taxon>Magnoliopsida</taxon>
        <taxon>eudicotyledons</taxon>
        <taxon>Gunneridae</taxon>
        <taxon>Pentapetalae</taxon>
        <taxon>asterids</taxon>
        <taxon>campanulids</taxon>
        <taxon>Asterales</taxon>
        <taxon>Asteraceae</taxon>
        <taxon>Cichorioideae</taxon>
        <taxon>Cichorieae</taxon>
        <taxon>Lactucinae</taxon>
        <taxon>Lactuca</taxon>
    </lineage>
</organism>
<dbReference type="AlphaFoldDB" id="A0AAU9NYL3"/>
<evidence type="ECO:0000313" key="3">
    <source>
        <dbReference type="Proteomes" id="UP001157418"/>
    </source>
</evidence>
<evidence type="ECO:0000256" key="1">
    <source>
        <dbReference type="SAM" id="MobiDB-lite"/>
    </source>
</evidence>
<proteinExistence type="predicted"/>
<protein>
    <submittedName>
        <fullName evidence="2">Uncharacterized protein</fullName>
    </submittedName>
</protein>
<evidence type="ECO:0000313" key="2">
    <source>
        <dbReference type="EMBL" id="CAH1442892.1"/>
    </source>
</evidence>
<dbReference type="Proteomes" id="UP001157418">
    <property type="component" value="Unassembled WGS sequence"/>
</dbReference>
<keyword evidence="3" id="KW-1185">Reference proteome</keyword>
<feature type="region of interest" description="Disordered" evidence="1">
    <location>
        <begin position="114"/>
        <end position="155"/>
    </location>
</feature>
<dbReference type="EMBL" id="CAKMRJ010005412">
    <property type="protein sequence ID" value="CAH1442892.1"/>
    <property type="molecule type" value="Genomic_DNA"/>
</dbReference>
<comment type="caution">
    <text evidence="2">The sequence shown here is derived from an EMBL/GenBank/DDBJ whole genome shotgun (WGS) entry which is preliminary data.</text>
</comment>
<gene>
    <name evidence="2" type="ORF">LVIROSA_LOCUS28853</name>
</gene>
<sequence>MESFIPSKQAHFNELLTCYALDFQAYATIEETTQIPNSEIDQAKLLLDLQKDNRDLRAQLSRQQQKLLIFHAQSLAAISPMPSTISSTLTTPPTSCRPKKRRTIASCLTTNCFTPESKKRSSSPPPPPQETGFKTPPTTSSLGIPPIAGHTNRRTEIQQSFLLRRRLISESSSFSDGELVPFSITGNHPLPP</sequence>